<proteinExistence type="predicted"/>
<accession>A0ABW9KE03</accession>
<dbReference type="Proteomes" id="UP001634413">
    <property type="component" value="Unassembled WGS sequence"/>
</dbReference>
<organism evidence="1 2">
    <name type="scientific">Finegoldia dalianensis</name>
    <dbReference type="NCBI Taxonomy" id="3145239"/>
    <lineage>
        <taxon>Bacteria</taxon>
        <taxon>Bacillati</taxon>
        <taxon>Bacillota</taxon>
        <taxon>Tissierellia</taxon>
        <taxon>Tissierellales</taxon>
        <taxon>Peptoniphilaceae</taxon>
        <taxon>Finegoldia</taxon>
    </lineage>
</organism>
<keyword evidence="2" id="KW-1185">Reference proteome</keyword>
<name>A0ABW9KE03_9FIRM</name>
<sequence length="135" mass="16354">MITRIEKSIMNSIIKQDILNLQEEVVRLIHKTLNNDYSKIKKTLIDRLLFNGEYYEIYLEYDFGEYYDEEKHDNHLKPLTRIYIEEDNHNDIEIQDNVRIFVSNFMGECLYSYSELDEYNIEIVSFILNELVKDI</sequence>
<evidence type="ECO:0000313" key="2">
    <source>
        <dbReference type="Proteomes" id="UP001634413"/>
    </source>
</evidence>
<dbReference type="RefSeq" id="WP_412702061.1">
    <property type="nucleotide sequence ID" value="NZ_JBDLBQ010000007.1"/>
</dbReference>
<evidence type="ECO:0000313" key="1">
    <source>
        <dbReference type="EMBL" id="MFN2102922.1"/>
    </source>
</evidence>
<comment type="caution">
    <text evidence="1">The sequence shown here is derived from an EMBL/GenBank/DDBJ whole genome shotgun (WGS) entry which is preliminary data.</text>
</comment>
<reference evidence="1 2" key="1">
    <citation type="journal article" date="2024" name="Anaerobe">
        <title>The identification of Finegoldia dalianensis sp. nov., isolated from the pus of a patient with skin abscess and genomic analysis of the strains belonging to Finegoldia genus.</title>
        <authorList>
            <person name="Li Y."/>
            <person name="Wang Y."/>
            <person name="Xiao D."/>
            <person name="Wang J."/>
            <person name="Jin D."/>
        </authorList>
    </citation>
    <scope>NUCLEOTIDE SEQUENCE [LARGE SCALE GENOMIC DNA]</scope>
    <source>
        <strain evidence="1 2">LY240594</strain>
    </source>
</reference>
<gene>
    <name evidence="1" type="ORF">ABDJ34_08405</name>
</gene>
<protein>
    <submittedName>
        <fullName evidence="1">Uncharacterized protein</fullName>
    </submittedName>
</protein>
<dbReference type="EMBL" id="JBDLBQ010000007">
    <property type="protein sequence ID" value="MFN2102922.1"/>
    <property type="molecule type" value="Genomic_DNA"/>
</dbReference>